<gene>
    <name evidence="2" type="ORF">FOZ62_010372</name>
</gene>
<sequence>DDGMGRFVKGIILMSKGDDVKIQIITVASDLITIYRLTGHSGLLLIRWVPEVTGFLMASSPFPGVLRVSWELVPEAPPSGPGPWTGVACWPCPNEDAYENLTSQLRNLKMEPGGGHDHDGFSEIGSKDIDDLNKYLKESVEKETSSEDHQVGAIMVTGGDLVQLRPMNMCQGWLASRQELVIRIGGSMTQTPRSTSTFVSLGGRNGPEEDNT</sequence>
<dbReference type="AlphaFoldDB" id="A0A7J6RPC9"/>
<accession>A0A7J6RPC9</accession>
<feature type="region of interest" description="Disordered" evidence="1">
    <location>
        <begin position="191"/>
        <end position="212"/>
    </location>
</feature>
<feature type="non-terminal residue" evidence="2">
    <location>
        <position position="1"/>
    </location>
</feature>
<evidence type="ECO:0000313" key="2">
    <source>
        <dbReference type="EMBL" id="KAF4722281.1"/>
    </source>
</evidence>
<feature type="non-terminal residue" evidence="2">
    <location>
        <position position="212"/>
    </location>
</feature>
<reference evidence="2 3" key="1">
    <citation type="submission" date="2020-04" db="EMBL/GenBank/DDBJ databases">
        <title>Perkinsus olseni comparative genomics.</title>
        <authorList>
            <person name="Bogema D.R."/>
        </authorList>
    </citation>
    <scope>NUCLEOTIDE SEQUENCE [LARGE SCALE GENOMIC DNA]</scope>
    <source>
        <strain evidence="2">ATCC PRA-205</strain>
    </source>
</reference>
<evidence type="ECO:0000313" key="3">
    <source>
        <dbReference type="Proteomes" id="UP000574390"/>
    </source>
</evidence>
<dbReference type="EMBL" id="JABANM010020771">
    <property type="protein sequence ID" value="KAF4722281.1"/>
    <property type="molecule type" value="Genomic_DNA"/>
</dbReference>
<protein>
    <submittedName>
        <fullName evidence="2">Uncharacterized protein</fullName>
    </submittedName>
</protein>
<organism evidence="2 3">
    <name type="scientific">Perkinsus olseni</name>
    <name type="common">Perkinsus atlanticus</name>
    <dbReference type="NCBI Taxonomy" id="32597"/>
    <lineage>
        <taxon>Eukaryota</taxon>
        <taxon>Sar</taxon>
        <taxon>Alveolata</taxon>
        <taxon>Perkinsozoa</taxon>
        <taxon>Perkinsea</taxon>
        <taxon>Perkinsida</taxon>
        <taxon>Perkinsidae</taxon>
        <taxon>Perkinsus</taxon>
    </lineage>
</organism>
<evidence type="ECO:0000256" key="1">
    <source>
        <dbReference type="SAM" id="MobiDB-lite"/>
    </source>
</evidence>
<proteinExistence type="predicted"/>
<dbReference type="Proteomes" id="UP000574390">
    <property type="component" value="Unassembled WGS sequence"/>
</dbReference>
<name>A0A7J6RPC9_PEROL</name>
<comment type="caution">
    <text evidence="2">The sequence shown here is derived from an EMBL/GenBank/DDBJ whole genome shotgun (WGS) entry which is preliminary data.</text>
</comment>